<evidence type="ECO:0000259" key="6">
    <source>
        <dbReference type="PROSITE" id="PS50926"/>
    </source>
</evidence>
<dbReference type="STRING" id="1592317.DPF_0391"/>
<dbReference type="SUPFAM" id="SSF50249">
    <property type="entry name" value="Nucleic acid-binding proteins"/>
    <property type="match status" value="1"/>
</dbReference>
<reference evidence="8" key="1">
    <citation type="submission" date="2016-06" db="EMBL/GenBank/DDBJ databases">
        <title>Draft genome sequence of Desulfoplanes formicivorans strain Pf12B.</title>
        <authorList>
            <person name="Watanabe M."/>
            <person name="Kojima H."/>
            <person name="Fukui M."/>
        </authorList>
    </citation>
    <scope>NUCLEOTIDE SEQUENCE [LARGE SCALE GENOMIC DNA]</scope>
    <source>
        <strain evidence="8">Pf12B</strain>
    </source>
</reference>
<evidence type="ECO:0000313" key="8">
    <source>
        <dbReference type="Proteomes" id="UP000095200"/>
    </source>
</evidence>
<organism evidence="7 8">
    <name type="scientific">Desulfoplanes formicivorans</name>
    <dbReference type="NCBI Taxonomy" id="1592317"/>
    <lineage>
        <taxon>Bacteria</taxon>
        <taxon>Pseudomonadati</taxon>
        <taxon>Thermodesulfobacteriota</taxon>
        <taxon>Desulfovibrionia</taxon>
        <taxon>Desulfovibrionales</taxon>
        <taxon>Desulfoplanaceae</taxon>
        <taxon>Desulfoplanes</taxon>
    </lineage>
</organism>
<dbReference type="GO" id="GO:0070041">
    <property type="term" value="F:rRNA (uridine-C5-)-methyltransferase activity"/>
    <property type="evidence" value="ECO:0007669"/>
    <property type="project" value="TreeGrafter"/>
</dbReference>
<feature type="binding site" evidence="5">
    <location>
        <position position="248"/>
    </location>
    <ligand>
        <name>S-adenosyl-L-methionine</name>
        <dbReference type="ChEBI" id="CHEBI:59789"/>
    </ligand>
</feature>
<evidence type="ECO:0000256" key="1">
    <source>
        <dbReference type="ARBA" id="ARBA00022485"/>
    </source>
</evidence>
<feature type="binding site" evidence="5">
    <location>
        <position position="317"/>
    </location>
    <ligand>
        <name>S-adenosyl-L-methionine</name>
        <dbReference type="ChEBI" id="CHEBI:59789"/>
    </ligand>
</feature>
<gene>
    <name evidence="7" type="ORF">DPF_0391</name>
</gene>
<keyword evidence="1" id="KW-0004">4Fe-4S</keyword>
<dbReference type="Gene3D" id="2.40.50.1070">
    <property type="match status" value="1"/>
</dbReference>
<evidence type="ECO:0000256" key="5">
    <source>
        <dbReference type="PROSITE-ProRule" id="PRU01024"/>
    </source>
</evidence>
<dbReference type="InterPro" id="IPR002792">
    <property type="entry name" value="TRAM_dom"/>
</dbReference>
<evidence type="ECO:0000256" key="4">
    <source>
        <dbReference type="ARBA" id="ARBA00022691"/>
    </source>
</evidence>
<dbReference type="EMBL" id="BDFE01000006">
    <property type="protein sequence ID" value="GAU07696.1"/>
    <property type="molecule type" value="Genomic_DNA"/>
</dbReference>
<dbReference type="OrthoDB" id="9804590at2"/>
<proteinExistence type="inferred from homology"/>
<feature type="binding site" evidence="5">
    <location>
        <position position="269"/>
    </location>
    <ligand>
        <name>S-adenosyl-L-methionine</name>
        <dbReference type="ChEBI" id="CHEBI:59789"/>
    </ligand>
</feature>
<dbReference type="InterPro" id="IPR010280">
    <property type="entry name" value="U5_MeTrfase_fam"/>
</dbReference>
<dbReference type="PANTHER" id="PTHR11061:SF49">
    <property type="entry name" value="23S RRNA (URACIL(1939)-C(5))-METHYLTRANSFERASE RLMD"/>
    <property type="match status" value="1"/>
</dbReference>
<dbReference type="AlphaFoldDB" id="A0A194AF26"/>
<dbReference type="RefSeq" id="WP_069857202.1">
    <property type="nucleotide sequence ID" value="NZ_BDFE01000006.1"/>
</dbReference>
<keyword evidence="1" id="KW-0411">Iron-sulfur</keyword>
<evidence type="ECO:0000256" key="2">
    <source>
        <dbReference type="ARBA" id="ARBA00022603"/>
    </source>
</evidence>
<dbReference type="Pfam" id="PF05958">
    <property type="entry name" value="tRNA_U5-meth_tr"/>
    <property type="match status" value="1"/>
</dbReference>
<keyword evidence="2 5" id="KW-0489">Methyltransferase</keyword>
<dbReference type="PROSITE" id="PS01231">
    <property type="entry name" value="TRMA_2"/>
    <property type="match status" value="1"/>
</dbReference>
<evidence type="ECO:0000313" key="7">
    <source>
        <dbReference type="EMBL" id="GAU07696.1"/>
    </source>
</evidence>
<keyword evidence="8" id="KW-1185">Reference proteome</keyword>
<dbReference type="GO" id="GO:0070475">
    <property type="term" value="P:rRNA base methylation"/>
    <property type="evidence" value="ECO:0007669"/>
    <property type="project" value="TreeGrafter"/>
</dbReference>
<accession>A0A194AF26</accession>
<dbReference type="Proteomes" id="UP000095200">
    <property type="component" value="Unassembled WGS sequence"/>
</dbReference>
<protein>
    <submittedName>
        <fullName evidence="7">(Uracil-5)-methyltransferase</fullName>
    </submittedName>
</protein>
<dbReference type="GO" id="GO:0051539">
    <property type="term" value="F:4 iron, 4 sulfur cluster binding"/>
    <property type="evidence" value="ECO:0007669"/>
    <property type="project" value="UniProtKB-KW"/>
</dbReference>
<dbReference type="InterPro" id="IPR030391">
    <property type="entry name" value="MeTrfase_TrmA_CS"/>
</dbReference>
<evidence type="ECO:0000256" key="3">
    <source>
        <dbReference type="ARBA" id="ARBA00022679"/>
    </source>
</evidence>
<dbReference type="InterPro" id="IPR012340">
    <property type="entry name" value="NA-bd_OB-fold"/>
</dbReference>
<comment type="caution">
    <text evidence="7">The sequence shown here is derived from an EMBL/GenBank/DDBJ whole genome shotgun (WGS) entry which is preliminary data.</text>
</comment>
<dbReference type="PROSITE" id="PS50926">
    <property type="entry name" value="TRAM"/>
    <property type="match status" value="1"/>
</dbReference>
<dbReference type="Gene3D" id="2.40.50.140">
    <property type="entry name" value="Nucleic acid-binding proteins"/>
    <property type="match status" value="1"/>
</dbReference>
<dbReference type="PROSITE" id="PS51687">
    <property type="entry name" value="SAM_MT_RNA_M5U"/>
    <property type="match status" value="1"/>
</dbReference>
<keyword evidence="1" id="KW-0479">Metal-binding</keyword>
<feature type="active site" description="Nucleophile" evidence="5">
    <location>
        <position position="344"/>
    </location>
</feature>
<name>A0A194AF26_9BACT</name>
<comment type="similarity">
    <text evidence="5">Belongs to the class I-like SAM-binding methyltransferase superfamily. RNA M5U methyltransferase family.</text>
</comment>
<dbReference type="CDD" id="cd02440">
    <property type="entry name" value="AdoMet_MTases"/>
    <property type="match status" value="1"/>
</dbReference>
<dbReference type="PANTHER" id="PTHR11061">
    <property type="entry name" value="RNA M5U METHYLTRANSFERASE"/>
    <property type="match status" value="1"/>
</dbReference>
<feature type="domain" description="TRAM" evidence="6">
    <location>
        <begin position="1"/>
        <end position="58"/>
    </location>
</feature>
<dbReference type="Gene3D" id="3.40.50.150">
    <property type="entry name" value="Vaccinia Virus protein VP39"/>
    <property type="match status" value="1"/>
</dbReference>
<feature type="binding site" evidence="5">
    <location>
        <position position="221"/>
    </location>
    <ligand>
        <name>S-adenosyl-L-methionine</name>
        <dbReference type="ChEBI" id="CHEBI:59789"/>
    </ligand>
</feature>
<dbReference type="InterPro" id="IPR029063">
    <property type="entry name" value="SAM-dependent_MTases_sf"/>
</dbReference>
<keyword evidence="1" id="KW-0408">Iron</keyword>
<keyword evidence="3 5" id="KW-0808">Transferase</keyword>
<dbReference type="SUPFAM" id="SSF53335">
    <property type="entry name" value="S-adenosyl-L-methionine-dependent methyltransferases"/>
    <property type="match status" value="1"/>
</dbReference>
<keyword evidence="4 5" id="KW-0949">S-adenosyl-L-methionine</keyword>
<sequence>MSIIQNLTIEKILWRGRGLARLKSGKAVIVEPAVLPGEIVNVEVCREKKDYVGARPVEIVHPSALRRPHPCPHASLCGGCKMGILPMSEALELKKNILCDTLSRSLHRHMDTDQLPPIRTLASPRGWRYRYRGQVHVRNHLPHFCQMQGQDLVRLDDCLLLARPLARFLDQLCAGLPDGRFTVAASPKDHTVCTQKDGTTINLPFPDHGFDLVLPGNNFFQANWELNQSLIHEVSQAVQGHERVADLFAGSGNFSLPLAQAGARILAVESVASAVRTGTRNARRLGLDTITFKTGNLAREHTWKAIRTFGPTALVIDPPRTGAKHIGTRLKTLSSLRTMAWVSCDVVNTCRDLAVMLEAGWTITDILLVDMFPQTWHMETVFTLHRPS</sequence>